<name>A0A6I4SMT4_9SPHN</name>
<keyword evidence="5" id="KW-1185">Reference proteome</keyword>
<dbReference type="Proteomes" id="UP000468943">
    <property type="component" value="Unassembled WGS sequence"/>
</dbReference>
<dbReference type="SUPFAM" id="SSF52172">
    <property type="entry name" value="CheY-like"/>
    <property type="match status" value="1"/>
</dbReference>
<dbReference type="PROSITE" id="PS50110">
    <property type="entry name" value="RESPONSE_REGULATORY"/>
    <property type="match status" value="1"/>
</dbReference>
<keyword evidence="1 2" id="KW-0597">Phosphoprotein</keyword>
<accession>A0A6I4SMT4</accession>
<dbReference type="Gene3D" id="3.40.50.2300">
    <property type="match status" value="1"/>
</dbReference>
<dbReference type="InterPro" id="IPR011006">
    <property type="entry name" value="CheY-like_superfamily"/>
</dbReference>
<dbReference type="InterPro" id="IPR050595">
    <property type="entry name" value="Bact_response_regulator"/>
</dbReference>
<evidence type="ECO:0000259" key="3">
    <source>
        <dbReference type="PROSITE" id="PS50110"/>
    </source>
</evidence>
<evidence type="ECO:0000313" key="5">
    <source>
        <dbReference type="Proteomes" id="UP000468943"/>
    </source>
</evidence>
<dbReference type="PANTHER" id="PTHR44591">
    <property type="entry name" value="STRESS RESPONSE REGULATOR PROTEIN 1"/>
    <property type="match status" value="1"/>
</dbReference>
<dbReference type="OrthoDB" id="7432514at2"/>
<dbReference type="InterPro" id="IPR001789">
    <property type="entry name" value="Sig_transdc_resp-reg_receiver"/>
</dbReference>
<proteinExistence type="predicted"/>
<protein>
    <submittedName>
        <fullName evidence="4">Response regulator</fullName>
    </submittedName>
</protein>
<dbReference type="GO" id="GO:0000160">
    <property type="term" value="P:phosphorelay signal transduction system"/>
    <property type="evidence" value="ECO:0007669"/>
    <property type="project" value="InterPro"/>
</dbReference>
<dbReference type="PANTHER" id="PTHR44591:SF3">
    <property type="entry name" value="RESPONSE REGULATORY DOMAIN-CONTAINING PROTEIN"/>
    <property type="match status" value="1"/>
</dbReference>
<dbReference type="AlphaFoldDB" id="A0A6I4SMT4"/>
<gene>
    <name evidence="4" type="ORF">GRI36_04450</name>
</gene>
<feature type="modified residue" description="4-aspartylphosphate" evidence="2">
    <location>
        <position position="57"/>
    </location>
</feature>
<evidence type="ECO:0000313" key="4">
    <source>
        <dbReference type="EMBL" id="MXO56127.1"/>
    </source>
</evidence>
<organism evidence="4 5">
    <name type="scientific">Pontixanthobacter gangjinensis</name>
    <dbReference type="NCBI Taxonomy" id="1028742"/>
    <lineage>
        <taxon>Bacteria</taxon>
        <taxon>Pseudomonadati</taxon>
        <taxon>Pseudomonadota</taxon>
        <taxon>Alphaproteobacteria</taxon>
        <taxon>Sphingomonadales</taxon>
        <taxon>Erythrobacteraceae</taxon>
        <taxon>Pontixanthobacter</taxon>
    </lineage>
</organism>
<evidence type="ECO:0000256" key="2">
    <source>
        <dbReference type="PROSITE-ProRule" id="PRU00169"/>
    </source>
</evidence>
<dbReference type="RefSeq" id="WP_160599058.1">
    <property type="nucleotide sequence ID" value="NZ_WTYS01000001.1"/>
</dbReference>
<reference evidence="4 5" key="1">
    <citation type="submission" date="2019-12" db="EMBL/GenBank/DDBJ databases">
        <title>Genomic-based taxomic classification of the family Erythrobacteraceae.</title>
        <authorList>
            <person name="Xu L."/>
        </authorList>
    </citation>
    <scope>NUCLEOTIDE SEQUENCE [LARGE SCALE GENOMIC DNA]</scope>
    <source>
        <strain evidence="4 5">JCM 17802</strain>
    </source>
</reference>
<dbReference type="EMBL" id="WTYS01000001">
    <property type="protein sequence ID" value="MXO56127.1"/>
    <property type="molecule type" value="Genomic_DNA"/>
</dbReference>
<sequence>MSKLAKTILVVEDDTLIAMAIEAIASDAGAESIDTCTTTSEALVALKNKDYDAVVLDVHLSDSDDGWEVAELLQNLGPAAPKIVFSTGSPDSIPEDIARFGTVLAKPYQEKDLVAALQLPVGGLLRRFARPA</sequence>
<evidence type="ECO:0000256" key="1">
    <source>
        <dbReference type="ARBA" id="ARBA00022553"/>
    </source>
</evidence>
<feature type="domain" description="Response regulatory" evidence="3">
    <location>
        <begin position="7"/>
        <end position="121"/>
    </location>
</feature>
<dbReference type="Pfam" id="PF00072">
    <property type="entry name" value="Response_reg"/>
    <property type="match status" value="1"/>
</dbReference>
<comment type="caution">
    <text evidence="4">The sequence shown here is derived from an EMBL/GenBank/DDBJ whole genome shotgun (WGS) entry which is preliminary data.</text>
</comment>
<dbReference type="SMART" id="SM00448">
    <property type="entry name" value="REC"/>
    <property type="match status" value="1"/>
</dbReference>